<comment type="subcellular location">
    <subcellularLocation>
        <location evidence="1">Membrane</location>
        <topology evidence="1">Multi-pass membrane protein</topology>
    </subcellularLocation>
</comment>
<dbReference type="GO" id="GO:0016020">
    <property type="term" value="C:membrane"/>
    <property type="evidence" value="ECO:0007669"/>
    <property type="project" value="UniProtKB-SubCell"/>
</dbReference>
<organism evidence="5 6">
    <name type="scientific">Myriangium duriaei CBS 260.36</name>
    <dbReference type="NCBI Taxonomy" id="1168546"/>
    <lineage>
        <taxon>Eukaryota</taxon>
        <taxon>Fungi</taxon>
        <taxon>Dikarya</taxon>
        <taxon>Ascomycota</taxon>
        <taxon>Pezizomycotina</taxon>
        <taxon>Dothideomycetes</taxon>
        <taxon>Dothideomycetidae</taxon>
        <taxon>Myriangiales</taxon>
        <taxon>Myriangiaceae</taxon>
        <taxon>Myriangium</taxon>
    </lineage>
</organism>
<reference evidence="5" key="1">
    <citation type="journal article" date="2020" name="Stud. Mycol.">
        <title>101 Dothideomycetes genomes: a test case for predicting lifestyles and emergence of pathogens.</title>
        <authorList>
            <person name="Haridas S."/>
            <person name="Albert R."/>
            <person name="Binder M."/>
            <person name="Bloem J."/>
            <person name="Labutti K."/>
            <person name="Salamov A."/>
            <person name="Andreopoulos B."/>
            <person name="Baker S."/>
            <person name="Barry K."/>
            <person name="Bills G."/>
            <person name="Bluhm B."/>
            <person name="Cannon C."/>
            <person name="Castanera R."/>
            <person name="Culley D."/>
            <person name="Daum C."/>
            <person name="Ezra D."/>
            <person name="Gonzalez J."/>
            <person name="Henrissat B."/>
            <person name="Kuo A."/>
            <person name="Liang C."/>
            <person name="Lipzen A."/>
            <person name="Lutzoni F."/>
            <person name="Magnuson J."/>
            <person name="Mondo S."/>
            <person name="Nolan M."/>
            <person name="Ohm R."/>
            <person name="Pangilinan J."/>
            <person name="Park H.-J."/>
            <person name="Ramirez L."/>
            <person name="Alfaro M."/>
            <person name="Sun H."/>
            <person name="Tritt A."/>
            <person name="Yoshinaga Y."/>
            <person name="Zwiers L.-H."/>
            <person name="Turgeon B."/>
            <person name="Goodwin S."/>
            <person name="Spatafora J."/>
            <person name="Crous P."/>
            <person name="Grigoriev I."/>
        </authorList>
    </citation>
    <scope>NUCLEOTIDE SEQUENCE</scope>
    <source>
        <strain evidence="5">CBS 260.36</strain>
    </source>
</reference>
<feature type="transmembrane region" description="Helical" evidence="3">
    <location>
        <begin position="246"/>
        <end position="267"/>
    </location>
</feature>
<gene>
    <name evidence="5" type="ORF">K461DRAFT_256605</name>
</gene>
<name>A0A9P4MMC7_9PEZI</name>
<dbReference type="OrthoDB" id="6499973at2759"/>
<dbReference type="Pfam" id="PF07690">
    <property type="entry name" value="MFS_1"/>
    <property type="match status" value="1"/>
</dbReference>
<evidence type="ECO:0000256" key="1">
    <source>
        <dbReference type="ARBA" id="ARBA00004141"/>
    </source>
</evidence>
<proteinExistence type="inferred from homology"/>
<evidence type="ECO:0000259" key="4">
    <source>
        <dbReference type="PROSITE" id="PS50850"/>
    </source>
</evidence>
<feature type="transmembrane region" description="Helical" evidence="3">
    <location>
        <begin position="403"/>
        <end position="423"/>
    </location>
</feature>
<dbReference type="Gene3D" id="1.20.1250.20">
    <property type="entry name" value="MFS general substrate transporter like domains"/>
    <property type="match status" value="2"/>
</dbReference>
<keyword evidence="3" id="KW-0812">Transmembrane</keyword>
<dbReference type="PROSITE" id="PS50850">
    <property type="entry name" value="MFS"/>
    <property type="match status" value="1"/>
</dbReference>
<feature type="transmembrane region" description="Helical" evidence="3">
    <location>
        <begin position="137"/>
        <end position="159"/>
    </location>
</feature>
<dbReference type="InterPro" id="IPR020846">
    <property type="entry name" value="MFS_dom"/>
</dbReference>
<sequence length="438" mass="48020">MSGNPDPMVVKETHTIEQVAQPVAAVTVKSPEDDIPDGGYGWAIIACVAVINFHTWGVATSYGIYLSYYLEANTFKHATPLDFALIGGLEFAVTMLLAPIVTPICKHLQLRPTMSIGVVIHALGYICAGFSEGRVWALYLTQGVMIGVGLSFIFVPAAATLPQWFWKRRTMAVGLTSAGAGLGGLVFSLATNAMIRHLGFPWALRITGILCFVNNSIATFFLRDRNAQIRPTQNGFAIYLLKRKGVWMLLGHSFFVMLGYISVLYSVSSFAVSLGIPQSRASLATAFLNLGTFIGRPVVGVTSDRYGRIKVAFYCAFISGILCFALWIPTNSFGLLVLLTIVIGLIMGAYWTTISPLAAEVAGIKEVPSLLSLCWLSIVLPTAFAEVIALYLRRPKSARPYLYVQLFSGITYLIAALFLLELWRMKRNEKREKMRFAG</sequence>
<keyword evidence="3" id="KW-1133">Transmembrane helix</keyword>
<evidence type="ECO:0000313" key="6">
    <source>
        <dbReference type="Proteomes" id="UP000799439"/>
    </source>
</evidence>
<accession>A0A9P4MMC7</accession>
<dbReference type="InterPro" id="IPR050327">
    <property type="entry name" value="Proton-linked_MCT"/>
</dbReference>
<feature type="transmembrane region" description="Helical" evidence="3">
    <location>
        <begin position="311"/>
        <end position="329"/>
    </location>
</feature>
<dbReference type="SUPFAM" id="SSF103473">
    <property type="entry name" value="MFS general substrate transporter"/>
    <property type="match status" value="1"/>
</dbReference>
<keyword evidence="6" id="KW-1185">Reference proteome</keyword>
<dbReference type="InterPro" id="IPR011701">
    <property type="entry name" value="MFS"/>
</dbReference>
<comment type="caution">
    <text evidence="5">The sequence shown here is derived from an EMBL/GenBank/DDBJ whole genome shotgun (WGS) entry which is preliminary data.</text>
</comment>
<feature type="transmembrane region" description="Helical" evidence="3">
    <location>
        <begin position="171"/>
        <end position="190"/>
    </location>
</feature>
<evidence type="ECO:0000256" key="2">
    <source>
        <dbReference type="ARBA" id="ARBA00006727"/>
    </source>
</evidence>
<evidence type="ECO:0000313" key="5">
    <source>
        <dbReference type="EMBL" id="KAF2152606.1"/>
    </source>
</evidence>
<dbReference type="EMBL" id="ML996086">
    <property type="protein sequence ID" value="KAF2152606.1"/>
    <property type="molecule type" value="Genomic_DNA"/>
</dbReference>
<dbReference type="Proteomes" id="UP000799439">
    <property type="component" value="Unassembled WGS sequence"/>
</dbReference>
<dbReference type="InterPro" id="IPR036259">
    <property type="entry name" value="MFS_trans_sf"/>
</dbReference>
<protein>
    <submittedName>
        <fullName evidence="5">MFS general substrate transporter</fullName>
    </submittedName>
</protein>
<feature type="domain" description="Major facilitator superfamily (MFS) profile" evidence="4">
    <location>
        <begin position="245"/>
        <end position="438"/>
    </location>
</feature>
<dbReference type="AlphaFoldDB" id="A0A9P4MMC7"/>
<feature type="transmembrane region" description="Helical" evidence="3">
    <location>
        <begin position="202"/>
        <end position="222"/>
    </location>
</feature>
<comment type="similarity">
    <text evidence="2">Belongs to the major facilitator superfamily. Monocarboxylate porter (TC 2.A.1.13) family.</text>
</comment>
<dbReference type="PANTHER" id="PTHR11360:SF315">
    <property type="entry name" value="TRANSPORTER MCH2-RELATED"/>
    <property type="match status" value="1"/>
</dbReference>
<feature type="transmembrane region" description="Helical" evidence="3">
    <location>
        <begin position="39"/>
        <end position="63"/>
    </location>
</feature>
<keyword evidence="3" id="KW-0472">Membrane</keyword>
<feature type="transmembrane region" description="Helical" evidence="3">
    <location>
        <begin position="279"/>
        <end position="299"/>
    </location>
</feature>
<dbReference type="GO" id="GO:0022857">
    <property type="term" value="F:transmembrane transporter activity"/>
    <property type="evidence" value="ECO:0007669"/>
    <property type="project" value="InterPro"/>
</dbReference>
<feature type="transmembrane region" description="Helical" evidence="3">
    <location>
        <begin position="83"/>
        <end position="101"/>
    </location>
</feature>
<evidence type="ECO:0000256" key="3">
    <source>
        <dbReference type="SAM" id="Phobius"/>
    </source>
</evidence>
<feature type="transmembrane region" description="Helical" evidence="3">
    <location>
        <begin position="113"/>
        <end position="131"/>
    </location>
</feature>
<feature type="transmembrane region" description="Helical" evidence="3">
    <location>
        <begin position="335"/>
        <end position="358"/>
    </location>
</feature>
<dbReference type="PANTHER" id="PTHR11360">
    <property type="entry name" value="MONOCARBOXYLATE TRANSPORTER"/>
    <property type="match status" value="1"/>
</dbReference>
<feature type="transmembrane region" description="Helical" evidence="3">
    <location>
        <begin position="370"/>
        <end position="391"/>
    </location>
</feature>